<dbReference type="AlphaFoldDB" id="A0AAW7DUX2"/>
<feature type="compositionally biased region" description="Low complexity" evidence="1">
    <location>
        <begin position="828"/>
        <end position="846"/>
    </location>
</feature>
<dbReference type="Pfam" id="PF11339">
    <property type="entry name" value="DUF3141"/>
    <property type="match status" value="1"/>
</dbReference>
<proteinExistence type="predicted"/>
<sequence length="846" mass="93926">MQNSNFIAKQQASFATAKAVNQHLSQLSNTQTQHFLSAQQQRQQQLLKPLKEHALKIPTLNDWGNYLGDLSQRWVLFLDTLRQRGDNTLAHAAAGYPVLLKFDYEVILDGLNFSRPVNYSLLKITPRAEDKIDPTLPPVIVIDPRGGHGAGIGGFKKDSEIGESLRAGHPTYFIAFGHNPAPGQTLVDIANAQVQFIQQVMQLHPEADKPVLIGNCQAGWALMGLAATRPELPGVVIINGAPLSYWAGENGSNNPMRYSGGLLGGAWMTRFGSDLGNGRFDGAWLVSNFAHLNLANTYWTKYYNLFSQIDTEPPRFLDFERWWGAPSLLNGEEIEAIVDELFIGNRLAGLNDGRGNLVDLRQIKAPIVVFSSYGDNITPPQQALNWIADLYPDDLALRASGQTIVYLKHDTIGHLGIFVSGKVARREHREMIGAIESIKVLPPGLFELIIDDVENQKTQELSYKVHFEPRSIIDLRPTDCVKCDDEQEFIQVERVSSMTSNLYDWTLRPVIRQLINEPSAKLIRELHPFRLEQTFFSSLNPLMSWLPGMAQLAKQQRRPVNPDNPLLAWQNFYSTWIESSLNTVQEVINSTQEMAFHALYGALGALDDRSATQAALQQMSEEKGLSLMEQLEQQIDQGGALEATLRILLLFARAEGRINKERLEYLESSYRKLLADSPELPNRETIKAAMHQQNLIVFAYPEESLNALPKLLGDEKTRQTVLNIAREVEPVWQKDDGEFGKLWAKLYKVLNQPNLLFGQSLEAPKPTAPASGSTAAEKQPATKPASAATATHTATTGSKTTASQPAAKAALRTTRSRSTTRTARKPAPKATTPTAKPSSTTTESDN</sequence>
<dbReference type="InterPro" id="IPR024501">
    <property type="entry name" value="DUF3141"/>
</dbReference>
<feature type="region of interest" description="Disordered" evidence="1">
    <location>
        <begin position="761"/>
        <end position="846"/>
    </location>
</feature>
<dbReference type="InterPro" id="IPR029058">
    <property type="entry name" value="AB_hydrolase_fold"/>
</dbReference>
<reference evidence="2" key="2">
    <citation type="journal article" date="2022" name="Sci. Total Environ.">
        <title>Prevalence, transmission, and molecular epidemiology of tet(X)-positive bacteria among humans, animals, and environmental niches in China: An epidemiological, and genomic-based study.</title>
        <authorList>
            <person name="Dong N."/>
            <person name="Zeng Y."/>
            <person name="Cai C."/>
            <person name="Sun C."/>
            <person name="Lu J."/>
            <person name="Liu C."/>
            <person name="Zhou H."/>
            <person name="Sun Q."/>
            <person name="Shu L."/>
            <person name="Wang H."/>
            <person name="Wang Y."/>
            <person name="Wang S."/>
            <person name="Wu C."/>
            <person name="Chan E.W."/>
            <person name="Chen G."/>
            <person name="Shen Z."/>
            <person name="Chen S."/>
            <person name="Zhang R."/>
        </authorList>
    </citation>
    <scope>NUCLEOTIDE SEQUENCE</scope>
    <source>
        <strain evidence="2">DF46-2-2</strain>
    </source>
</reference>
<dbReference type="Gene3D" id="3.40.50.1820">
    <property type="entry name" value="alpha/beta hydrolase"/>
    <property type="match status" value="1"/>
</dbReference>
<accession>A0AAW7DUX2</accession>
<name>A0AAW7DUX2_9GAMM</name>
<comment type="caution">
    <text evidence="2">The sequence shown here is derived from an EMBL/GenBank/DDBJ whole genome shotgun (WGS) entry which is preliminary data.</text>
</comment>
<gene>
    <name evidence="2" type="ORF">HX099_07425</name>
</gene>
<feature type="compositionally biased region" description="Low complexity" evidence="1">
    <location>
        <begin position="781"/>
        <end position="821"/>
    </location>
</feature>
<dbReference type="PANTHER" id="PTHR36837:SF2">
    <property type="entry name" value="POLY(3-HYDROXYALKANOATE) POLYMERASE SUBUNIT PHAC"/>
    <property type="match status" value="1"/>
</dbReference>
<evidence type="ECO:0000313" key="3">
    <source>
        <dbReference type="Proteomes" id="UP001173465"/>
    </source>
</evidence>
<dbReference type="SUPFAM" id="SSF53474">
    <property type="entry name" value="alpha/beta-Hydrolases"/>
    <property type="match status" value="1"/>
</dbReference>
<reference evidence="2" key="1">
    <citation type="submission" date="2020-06" db="EMBL/GenBank/DDBJ databases">
        <authorList>
            <person name="Dong N."/>
        </authorList>
    </citation>
    <scope>NUCLEOTIDE SEQUENCE</scope>
    <source>
        <strain evidence="2">DF46-2-2</strain>
    </source>
</reference>
<dbReference type="Proteomes" id="UP001173465">
    <property type="component" value="Unassembled WGS sequence"/>
</dbReference>
<dbReference type="PANTHER" id="PTHR36837">
    <property type="entry name" value="POLY(3-HYDROXYALKANOATE) POLYMERASE SUBUNIT PHAC"/>
    <property type="match status" value="1"/>
</dbReference>
<dbReference type="EMBL" id="JACANB010000004">
    <property type="protein sequence ID" value="MDM1696491.1"/>
    <property type="molecule type" value="Genomic_DNA"/>
</dbReference>
<organism evidence="2 3">
    <name type="scientific">Thiopseudomonas alkaliphila</name>
    <dbReference type="NCBI Taxonomy" id="1697053"/>
    <lineage>
        <taxon>Bacteria</taxon>
        <taxon>Pseudomonadati</taxon>
        <taxon>Pseudomonadota</taxon>
        <taxon>Gammaproteobacteria</taxon>
        <taxon>Pseudomonadales</taxon>
        <taxon>Pseudomonadaceae</taxon>
        <taxon>Thiopseudomonas</taxon>
    </lineage>
</organism>
<dbReference type="RefSeq" id="WP_286593815.1">
    <property type="nucleotide sequence ID" value="NZ_JACANB010000004.1"/>
</dbReference>
<protein>
    <submittedName>
        <fullName evidence="2">DUF3141 domain-containing protein</fullName>
    </submittedName>
</protein>
<evidence type="ECO:0000313" key="2">
    <source>
        <dbReference type="EMBL" id="MDM1696491.1"/>
    </source>
</evidence>
<dbReference type="InterPro" id="IPR051321">
    <property type="entry name" value="PHA/PHB_synthase"/>
</dbReference>
<evidence type="ECO:0000256" key="1">
    <source>
        <dbReference type="SAM" id="MobiDB-lite"/>
    </source>
</evidence>